<keyword evidence="8" id="KW-0732">Signal</keyword>
<feature type="chain" id="PRO_5002161128" evidence="8">
    <location>
        <begin position="30"/>
        <end position="703"/>
    </location>
</feature>
<organism evidence="11 12">
    <name type="scientific">Vibrio owensii CAIM 1854 = LMG 25443</name>
    <dbReference type="NCBI Taxonomy" id="1229493"/>
    <lineage>
        <taxon>Bacteria</taxon>
        <taxon>Pseudomonadati</taxon>
        <taxon>Pseudomonadota</taxon>
        <taxon>Gammaproteobacteria</taxon>
        <taxon>Vibrionales</taxon>
        <taxon>Vibrionaceae</taxon>
        <taxon>Vibrio</taxon>
    </lineage>
</organism>
<keyword evidence="2 7" id="KW-0812">Transmembrane</keyword>
<dbReference type="InterPro" id="IPR028250">
    <property type="entry name" value="DsbDN"/>
</dbReference>
<dbReference type="CDD" id="cd02953">
    <property type="entry name" value="DsbDgamma"/>
    <property type="match status" value="1"/>
</dbReference>
<feature type="domain" description="Thiol:disulfide interchange protein DsbD N-terminal" evidence="10">
    <location>
        <begin position="58"/>
        <end position="163"/>
    </location>
</feature>
<feature type="transmembrane region" description="Helical" evidence="7">
    <location>
        <begin position="525"/>
        <end position="543"/>
    </location>
</feature>
<feature type="transmembrane region" description="Helical" evidence="7">
    <location>
        <begin position="426"/>
        <end position="455"/>
    </location>
</feature>
<evidence type="ECO:0000256" key="5">
    <source>
        <dbReference type="ARBA" id="ARBA00023136"/>
    </source>
</evidence>
<dbReference type="InterPro" id="IPR035671">
    <property type="entry name" value="DsbD_gamma"/>
</dbReference>
<evidence type="ECO:0000256" key="3">
    <source>
        <dbReference type="ARBA" id="ARBA00022748"/>
    </source>
</evidence>
<feature type="signal peptide" evidence="8">
    <location>
        <begin position="1"/>
        <end position="29"/>
    </location>
</feature>
<evidence type="ECO:0000256" key="4">
    <source>
        <dbReference type="ARBA" id="ARBA00022989"/>
    </source>
</evidence>
<keyword evidence="5 7" id="KW-0472">Membrane</keyword>
<dbReference type="EMBL" id="JPRD01000079">
    <property type="protein sequence ID" value="KIF45866.1"/>
    <property type="molecule type" value="Genomic_DNA"/>
</dbReference>
<dbReference type="AlphaFoldDB" id="A0A0C1YZD9"/>
<evidence type="ECO:0000259" key="10">
    <source>
        <dbReference type="Pfam" id="PF11412"/>
    </source>
</evidence>
<dbReference type="InterPro" id="IPR017937">
    <property type="entry name" value="Thioredoxin_CS"/>
</dbReference>
<dbReference type="Pfam" id="PF13899">
    <property type="entry name" value="Thioredoxin_7"/>
    <property type="match status" value="1"/>
</dbReference>
<evidence type="ECO:0000256" key="2">
    <source>
        <dbReference type="ARBA" id="ARBA00022692"/>
    </source>
</evidence>
<feature type="transmembrane region" description="Helical" evidence="7">
    <location>
        <begin position="347"/>
        <end position="365"/>
    </location>
</feature>
<keyword evidence="3" id="KW-0201">Cytochrome c-type biogenesis</keyword>
<accession>A0A0C1YZD9</accession>
<comment type="subcellular location">
    <subcellularLocation>
        <location evidence="1">Membrane</location>
        <topology evidence="1">Multi-pass membrane protein</topology>
    </subcellularLocation>
</comment>
<gene>
    <name evidence="11" type="ORF">H735_29335</name>
</gene>
<evidence type="ECO:0000256" key="8">
    <source>
        <dbReference type="SAM" id="SignalP"/>
    </source>
</evidence>
<dbReference type="PATRIC" id="fig|1229493.5.peg.5944"/>
<dbReference type="SUPFAM" id="SSF52833">
    <property type="entry name" value="Thioredoxin-like"/>
    <property type="match status" value="1"/>
</dbReference>
<dbReference type="Pfam" id="PF11412">
    <property type="entry name" value="DsbD_N"/>
    <property type="match status" value="1"/>
</dbReference>
<feature type="transmembrane region" description="Helical" evidence="7">
    <location>
        <begin position="499"/>
        <end position="519"/>
    </location>
</feature>
<dbReference type="Pfam" id="PF02683">
    <property type="entry name" value="DsbD_TM"/>
    <property type="match status" value="1"/>
</dbReference>
<evidence type="ECO:0000256" key="6">
    <source>
        <dbReference type="ARBA" id="ARBA00023284"/>
    </source>
</evidence>
<reference evidence="11 12" key="1">
    <citation type="submission" date="2014-07" db="EMBL/GenBank/DDBJ databases">
        <title>Unique and conserved regions in Vibrio harveyi and related species in comparison with the shrimp pathogen Vibrio harveyi CAIM 1792.</title>
        <authorList>
            <person name="Espinoza-Valles I."/>
            <person name="Vora G."/>
            <person name="Leekitcharoenphon P."/>
            <person name="Ussery D."/>
            <person name="Hoj L."/>
            <person name="Gomez-Gil B."/>
        </authorList>
    </citation>
    <scope>NUCLEOTIDE SEQUENCE [LARGE SCALE GENOMIC DNA]</scope>
    <source>
        <strain evidence="12">CAIM 1854 / LMG 25443</strain>
    </source>
</reference>
<name>A0A0C1YZD9_9VIBR</name>
<dbReference type="PROSITE" id="PS00194">
    <property type="entry name" value="THIOREDOXIN_1"/>
    <property type="match status" value="1"/>
</dbReference>
<dbReference type="Gene3D" id="3.40.30.10">
    <property type="entry name" value="Glutaredoxin"/>
    <property type="match status" value="1"/>
</dbReference>
<keyword evidence="6" id="KW-0676">Redox-active center</keyword>
<feature type="transmembrane region" description="Helical" evidence="7">
    <location>
        <begin position="385"/>
        <end position="405"/>
    </location>
</feature>
<dbReference type="GO" id="GO:0016020">
    <property type="term" value="C:membrane"/>
    <property type="evidence" value="ECO:0007669"/>
    <property type="project" value="UniProtKB-SubCell"/>
</dbReference>
<evidence type="ECO:0000256" key="1">
    <source>
        <dbReference type="ARBA" id="ARBA00004141"/>
    </source>
</evidence>
<protein>
    <submittedName>
        <fullName evidence="11">Cytochrome C biogenesis protein</fullName>
    </submittedName>
</protein>
<dbReference type="GO" id="GO:0017004">
    <property type="term" value="P:cytochrome complex assembly"/>
    <property type="evidence" value="ECO:0007669"/>
    <property type="project" value="UniProtKB-KW"/>
</dbReference>
<feature type="transmembrane region" description="Helical" evidence="7">
    <location>
        <begin position="552"/>
        <end position="572"/>
    </location>
</feature>
<proteinExistence type="predicted"/>
<evidence type="ECO:0000313" key="12">
    <source>
        <dbReference type="Proteomes" id="UP000031586"/>
    </source>
</evidence>
<dbReference type="PANTHER" id="PTHR32234:SF3">
    <property type="entry name" value="SUPPRESSION OF COPPER SENSITIVITY PROTEIN"/>
    <property type="match status" value="1"/>
</dbReference>
<dbReference type="GO" id="GO:0045454">
    <property type="term" value="P:cell redox homeostasis"/>
    <property type="evidence" value="ECO:0007669"/>
    <property type="project" value="TreeGrafter"/>
</dbReference>
<dbReference type="GO" id="GO:0015035">
    <property type="term" value="F:protein-disulfide reductase activity"/>
    <property type="evidence" value="ECO:0007669"/>
    <property type="project" value="TreeGrafter"/>
</dbReference>
<comment type="caution">
    <text evidence="11">The sequence shown here is derived from an EMBL/GenBank/DDBJ whole genome shotgun (WGS) entry which is preliminary data.</text>
</comment>
<evidence type="ECO:0000313" key="11">
    <source>
        <dbReference type="EMBL" id="KIF45866.1"/>
    </source>
</evidence>
<dbReference type="Proteomes" id="UP000031586">
    <property type="component" value="Unassembled WGS sequence"/>
</dbReference>
<dbReference type="RefSeq" id="WP_020197193.1">
    <property type="nucleotide sequence ID" value="NZ_BAOH01000109.1"/>
</dbReference>
<sequence>MNHMKKTTQAALMLIMTLALSLFSLFAQAQTTDTGWLTNPQHPPVQTRFVLTGQQDPNTNTITGYLDVKLTGDWKTYWRSPGEGGVAPSIDWEKSQNLTKVDWQWPYPQKYELLGIETLGYKGDTVFPMTLHVEDMNKPVTIDATLTLSSCTTICVLTDYHIQLSFLPSDLQVDEDVMFTYAQAVSSVPQASPFVEVTEANWDANQSKLQIKLTNSQGWQKPEVLVDGVDEATSDYSFKLEGLHQEGNTLTANYLVNTWLGDVELDNQSVYVSIKDNNLLAQETAQAKAGVITEALPSTSLVNIFLFALLGGLILNIMPCVLPVLGMKLSSIVAAQGVERRQIRTQFVASSLGILTSFWLLAGFILVLKLTGNAIGWGVQFQSPWFLGLMLLVTGLFGANMLGLFEIRLSSGTNTWLASKGDNSLLGHYVQGMFATLLATPCSAPFLGTAVAFALGADVVTLFAIFTALALGMALPWILVAIFPGIALKLPKPGQWMNVVKIVFGIMMLATSAWLLSLMANHLPVFWVILIGLVAFIVIMARVKRIYGNKALAISGTVSLILIAGGLVLGSVTANHWATPLPEDLAWEKLSNEAIADHVKNGRVVFVDVTADWCVTCKANKIGVIWQDPVYSLLQSPNVATLKGDWTHPNGSVTDFLRAHGRFGVPFNIVYGPAAPEGIPLPVILTDDVVVKAIEQASGGAIK</sequence>
<evidence type="ECO:0000256" key="7">
    <source>
        <dbReference type="SAM" id="Phobius"/>
    </source>
</evidence>
<feature type="transmembrane region" description="Helical" evidence="7">
    <location>
        <begin position="304"/>
        <end position="326"/>
    </location>
</feature>
<dbReference type="PANTHER" id="PTHR32234">
    <property type="entry name" value="THIOL:DISULFIDE INTERCHANGE PROTEIN DSBD"/>
    <property type="match status" value="1"/>
</dbReference>
<feature type="domain" description="Cytochrome C biogenesis protein transmembrane" evidence="9">
    <location>
        <begin position="304"/>
        <end position="517"/>
    </location>
</feature>
<dbReference type="InterPro" id="IPR036249">
    <property type="entry name" value="Thioredoxin-like_sf"/>
</dbReference>
<evidence type="ECO:0000259" key="9">
    <source>
        <dbReference type="Pfam" id="PF02683"/>
    </source>
</evidence>
<dbReference type="InterPro" id="IPR003834">
    <property type="entry name" value="Cyt_c_assmbl_TM_dom"/>
</dbReference>
<feature type="transmembrane region" description="Helical" evidence="7">
    <location>
        <begin position="461"/>
        <end position="487"/>
    </location>
</feature>
<keyword evidence="4 7" id="KW-1133">Transmembrane helix</keyword>